<dbReference type="HAMAP" id="MF_01385">
    <property type="entry name" value="UreF"/>
    <property type="match status" value="1"/>
</dbReference>
<protein>
    <recommendedName>
        <fullName evidence="3">Urease accessory protein UreF</fullName>
    </recommendedName>
</protein>
<evidence type="ECO:0000256" key="2">
    <source>
        <dbReference type="ARBA" id="ARBA00023186"/>
    </source>
</evidence>
<dbReference type="EMBL" id="BMKE01000011">
    <property type="protein sequence ID" value="GGB43236.1"/>
    <property type="molecule type" value="Genomic_DNA"/>
</dbReference>
<name>A0ABQ1IL70_9GAMM</name>
<reference evidence="5" key="1">
    <citation type="journal article" date="2019" name="Int. J. Syst. Evol. Microbiol.">
        <title>The Global Catalogue of Microorganisms (GCM) 10K type strain sequencing project: providing services to taxonomists for standard genome sequencing and annotation.</title>
        <authorList>
            <consortium name="The Broad Institute Genomics Platform"/>
            <consortium name="The Broad Institute Genome Sequencing Center for Infectious Disease"/>
            <person name="Wu L."/>
            <person name="Ma J."/>
        </authorList>
    </citation>
    <scope>NUCLEOTIDE SEQUENCE [LARGE SCALE GENOMIC DNA]</scope>
    <source>
        <strain evidence="5">CGMCC 1.15923</strain>
    </source>
</reference>
<comment type="function">
    <text evidence="3">Required for maturation of urease via the functional incorporation of the urease nickel metallocenter.</text>
</comment>
<comment type="subcellular location">
    <subcellularLocation>
        <location evidence="3">Cytoplasm</location>
    </subcellularLocation>
</comment>
<comment type="similarity">
    <text evidence="3">Belongs to the UreF family.</text>
</comment>
<evidence type="ECO:0000256" key="1">
    <source>
        <dbReference type="ARBA" id="ARBA00022988"/>
    </source>
</evidence>
<evidence type="ECO:0000256" key="3">
    <source>
        <dbReference type="HAMAP-Rule" id="MF_01385"/>
    </source>
</evidence>
<keyword evidence="1 3" id="KW-0996">Nickel insertion</keyword>
<sequence>MTMITTMTTEPCQTEQLLALLHLSSPALPIGAFSYSSGLESAIELGWIKDEADLKEWLEQVLQGMAWLDLPVLLRLSAAREQGDQEKQLYWSDYLRASRETYELLFEDEQQAVALIRLLKGQHLDVSSLPPNPAFMAVYSLAAEHWGLSARWAALGWLWGWLENQLSVASKTLPLGQTAAQRLLLALKPQLVEMLAIAAELDDSQLGLSLLGQVQASCLHETQYSRLFRS</sequence>
<dbReference type="Pfam" id="PF01730">
    <property type="entry name" value="UreF"/>
    <property type="match status" value="1"/>
</dbReference>
<dbReference type="PIRSF" id="PIRSF009467">
    <property type="entry name" value="Ureas_acces_UreF"/>
    <property type="match status" value="1"/>
</dbReference>
<dbReference type="InterPro" id="IPR038277">
    <property type="entry name" value="UreF_sf"/>
</dbReference>
<dbReference type="PANTHER" id="PTHR33620:SF1">
    <property type="entry name" value="UREASE ACCESSORY PROTEIN F"/>
    <property type="match status" value="1"/>
</dbReference>
<dbReference type="InterPro" id="IPR002639">
    <property type="entry name" value="UreF"/>
</dbReference>
<dbReference type="Proteomes" id="UP000646152">
    <property type="component" value="Unassembled WGS sequence"/>
</dbReference>
<proteinExistence type="inferred from homology"/>
<keyword evidence="5" id="KW-1185">Reference proteome</keyword>
<keyword evidence="2 3" id="KW-0143">Chaperone</keyword>
<evidence type="ECO:0000313" key="5">
    <source>
        <dbReference type="Proteomes" id="UP000646152"/>
    </source>
</evidence>
<dbReference type="PANTHER" id="PTHR33620">
    <property type="entry name" value="UREASE ACCESSORY PROTEIN F"/>
    <property type="match status" value="1"/>
</dbReference>
<keyword evidence="3" id="KW-0963">Cytoplasm</keyword>
<dbReference type="RefSeq" id="WP_229667855.1">
    <property type="nucleotide sequence ID" value="NZ_BMKE01000011.1"/>
</dbReference>
<organism evidence="4 5">
    <name type="scientific">Oceanisphaera marina</name>
    <dbReference type="NCBI Taxonomy" id="2017550"/>
    <lineage>
        <taxon>Bacteria</taxon>
        <taxon>Pseudomonadati</taxon>
        <taxon>Pseudomonadota</taxon>
        <taxon>Gammaproteobacteria</taxon>
        <taxon>Aeromonadales</taxon>
        <taxon>Aeromonadaceae</taxon>
        <taxon>Oceanisphaera</taxon>
    </lineage>
</organism>
<gene>
    <name evidence="3 4" type="primary">ureF</name>
    <name evidence="4" type="ORF">GCM10011502_15670</name>
</gene>
<comment type="caution">
    <text evidence="4">The sequence shown here is derived from an EMBL/GenBank/DDBJ whole genome shotgun (WGS) entry which is preliminary data.</text>
</comment>
<dbReference type="Gene3D" id="1.10.4190.10">
    <property type="entry name" value="Urease accessory protein UreF"/>
    <property type="match status" value="1"/>
</dbReference>
<comment type="subunit">
    <text evidence="3">UreD, UreF and UreG form a complex that acts as a GTP-hydrolysis-dependent molecular chaperone, activating the urease apoprotein by helping to assemble the nickel containing metallocenter of UreC. The UreE protein probably delivers the nickel.</text>
</comment>
<accession>A0ABQ1IL70</accession>
<evidence type="ECO:0000313" key="4">
    <source>
        <dbReference type="EMBL" id="GGB43236.1"/>
    </source>
</evidence>